<dbReference type="Gene3D" id="3.40.30.10">
    <property type="entry name" value="Glutaredoxin"/>
    <property type="match status" value="1"/>
</dbReference>
<comment type="caution">
    <text evidence="4">The sequence shown here is derived from an EMBL/GenBank/DDBJ whole genome shotgun (WGS) entry which is preliminary data.</text>
</comment>
<dbReference type="PROSITE" id="PS50405">
    <property type="entry name" value="GST_CTER"/>
    <property type="match status" value="1"/>
</dbReference>
<dbReference type="CDD" id="cd03039">
    <property type="entry name" value="GST_N_Sigma_like"/>
    <property type="match status" value="1"/>
</dbReference>
<evidence type="ECO:0000256" key="1">
    <source>
        <dbReference type="SAM" id="SignalP"/>
    </source>
</evidence>
<dbReference type="InterPro" id="IPR040079">
    <property type="entry name" value="Glutathione_S-Trfase"/>
</dbReference>
<feature type="domain" description="GST C-terminal" evidence="3">
    <location>
        <begin position="128"/>
        <end position="261"/>
    </location>
</feature>
<dbReference type="InterPro" id="IPR004046">
    <property type="entry name" value="GST_C"/>
</dbReference>
<sequence>MKSLATTSLLLLPILLLSSLPGTFALAASAQSQPAKSKLRLQYFDIRGVAETCRILLALGGEEYDDARYKIDPATFNSPEFLEAKKNGDLKMNLNRAPILVTDTGRTIGQSKAIERFLARRFGLMGQTSEDEAIIDCIAEHCRDVKEAARLKGFSKFTKNKTDEDKARDRKEWFEVDMPKLLGSMEDAISETSTSPGFSFGSAPTYGDVVIWALLRDCFADDMEDTAKAAEHCKALNAIADQIASNPRVSKWLNERPETIA</sequence>
<organism evidence="4 5">
    <name type="scientific">Discostella pseudostelligera</name>
    <dbReference type="NCBI Taxonomy" id="259834"/>
    <lineage>
        <taxon>Eukaryota</taxon>
        <taxon>Sar</taxon>
        <taxon>Stramenopiles</taxon>
        <taxon>Ochrophyta</taxon>
        <taxon>Bacillariophyta</taxon>
        <taxon>Coscinodiscophyceae</taxon>
        <taxon>Thalassiosirophycidae</taxon>
        <taxon>Stephanodiscales</taxon>
        <taxon>Stephanodiscaceae</taxon>
        <taxon>Discostella</taxon>
    </lineage>
</organism>
<evidence type="ECO:0000313" key="5">
    <source>
        <dbReference type="Proteomes" id="UP001530293"/>
    </source>
</evidence>
<dbReference type="PROSITE" id="PS50404">
    <property type="entry name" value="GST_NTER"/>
    <property type="match status" value="1"/>
</dbReference>
<evidence type="ECO:0000259" key="3">
    <source>
        <dbReference type="PROSITE" id="PS50405"/>
    </source>
</evidence>
<reference evidence="4 5" key="1">
    <citation type="submission" date="2024-10" db="EMBL/GenBank/DDBJ databases">
        <title>Updated reference genomes for cyclostephanoid diatoms.</title>
        <authorList>
            <person name="Roberts W.R."/>
            <person name="Alverson A.J."/>
        </authorList>
    </citation>
    <scope>NUCLEOTIDE SEQUENCE [LARGE SCALE GENOMIC DNA]</scope>
    <source>
        <strain evidence="4 5">AJA232-27</strain>
    </source>
</reference>
<dbReference type="EMBL" id="JALLBG020000063">
    <property type="protein sequence ID" value="KAL3768474.1"/>
    <property type="molecule type" value="Genomic_DNA"/>
</dbReference>
<accession>A0ABD3MX78</accession>
<keyword evidence="5" id="KW-1185">Reference proteome</keyword>
<dbReference type="Gene3D" id="1.20.1050.10">
    <property type="match status" value="1"/>
</dbReference>
<dbReference type="PANTHER" id="PTHR11571:SF150">
    <property type="entry name" value="GLUTATHIONE S-TRANSFERASE"/>
    <property type="match status" value="1"/>
</dbReference>
<protein>
    <recommendedName>
        <fullName evidence="6">Glutathione S-transferase</fullName>
    </recommendedName>
</protein>
<proteinExistence type="predicted"/>
<feature type="domain" description="GST N-terminal" evidence="2">
    <location>
        <begin position="37"/>
        <end position="126"/>
    </location>
</feature>
<dbReference type="Pfam" id="PF02798">
    <property type="entry name" value="GST_N"/>
    <property type="match status" value="1"/>
</dbReference>
<feature type="signal peptide" evidence="1">
    <location>
        <begin position="1"/>
        <end position="25"/>
    </location>
</feature>
<evidence type="ECO:0000313" key="4">
    <source>
        <dbReference type="EMBL" id="KAL3768474.1"/>
    </source>
</evidence>
<keyword evidence="1" id="KW-0732">Signal</keyword>
<dbReference type="AlphaFoldDB" id="A0ABD3MX78"/>
<dbReference type="InterPro" id="IPR050213">
    <property type="entry name" value="GST_superfamily"/>
</dbReference>
<dbReference type="InterPro" id="IPR036249">
    <property type="entry name" value="Thioredoxin-like_sf"/>
</dbReference>
<dbReference type="InterPro" id="IPR010987">
    <property type="entry name" value="Glutathione-S-Trfase_C-like"/>
</dbReference>
<evidence type="ECO:0008006" key="6">
    <source>
        <dbReference type="Google" id="ProtNLM"/>
    </source>
</evidence>
<dbReference type="InterPro" id="IPR036282">
    <property type="entry name" value="Glutathione-S-Trfase_C_sf"/>
</dbReference>
<dbReference type="InterPro" id="IPR004045">
    <property type="entry name" value="Glutathione_S-Trfase_N"/>
</dbReference>
<dbReference type="Proteomes" id="UP001530293">
    <property type="component" value="Unassembled WGS sequence"/>
</dbReference>
<dbReference type="PANTHER" id="PTHR11571">
    <property type="entry name" value="GLUTATHIONE S-TRANSFERASE"/>
    <property type="match status" value="1"/>
</dbReference>
<gene>
    <name evidence="4" type="ORF">ACHAWU_002245</name>
</gene>
<dbReference type="SFLD" id="SFLDS00019">
    <property type="entry name" value="Glutathione_Transferase_(cytos"/>
    <property type="match status" value="1"/>
</dbReference>
<dbReference type="SUPFAM" id="SSF52833">
    <property type="entry name" value="Thioredoxin-like"/>
    <property type="match status" value="1"/>
</dbReference>
<dbReference type="Pfam" id="PF14497">
    <property type="entry name" value="GST_C_3"/>
    <property type="match status" value="1"/>
</dbReference>
<name>A0ABD3MX78_9STRA</name>
<evidence type="ECO:0000259" key="2">
    <source>
        <dbReference type="PROSITE" id="PS50404"/>
    </source>
</evidence>
<dbReference type="SUPFAM" id="SSF47616">
    <property type="entry name" value="GST C-terminal domain-like"/>
    <property type="match status" value="1"/>
</dbReference>
<feature type="chain" id="PRO_5044789966" description="Glutathione S-transferase" evidence="1">
    <location>
        <begin position="26"/>
        <end position="261"/>
    </location>
</feature>